<proteinExistence type="predicted"/>
<comment type="caution">
    <text evidence="3">The sequence shown here is derived from an EMBL/GenBank/DDBJ whole genome shotgun (WGS) entry which is preliminary data.</text>
</comment>
<evidence type="ECO:0000313" key="4">
    <source>
        <dbReference type="Proteomes" id="UP000597617"/>
    </source>
</evidence>
<feature type="transmembrane region" description="Helical" evidence="1">
    <location>
        <begin position="45"/>
        <end position="65"/>
    </location>
</feature>
<reference evidence="3 4" key="1">
    <citation type="submission" date="2020-11" db="EMBL/GenBank/DDBJ databases">
        <authorList>
            <person name="Kim M.K."/>
        </authorList>
    </citation>
    <scope>NUCLEOTIDE SEQUENCE [LARGE SCALE GENOMIC DNA]</scope>
    <source>
        <strain evidence="3 4">BT683</strain>
    </source>
</reference>
<evidence type="ECO:0000256" key="2">
    <source>
        <dbReference type="SAM" id="SignalP"/>
    </source>
</evidence>
<keyword evidence="1" id="KW-0472">Membrane</keyword>
<evidence type="ECO:0000256" key="1">
    <source>
        <dbReference type="SAM" id="Phobius"/>
    </source>
</evidence>
<protein>
    <submittedName>
        <fullName evidence="3">Uncharacterized protein</fullName>
    </submittedName>
</protein>
<dbReference type="Proteomes" id="UP000597617">
    <property type="component" value="Unassembled WGS sequence"/>
</dbReference>
<accession>A0ABS0IF58</accession>
<dbReference type="RefSeq" id="WP_196281359.1">
    <property type="nucleotide sequence ID" value="NZ_JADQDQ010000002.1"/>
</dbReference>
<gene>
    <name evidence="3" type="ORF">I2I05_06260</name>
</gene>
<dbReference type="EMBL" id="JADQDQ010000002">
    <property type="protein sequence ID" value="MBF9236994.1"/>
    <property type="molecule type" value="Genomic_DNA"/>
</dbReference>
<evidence type="ECO:0000313" key="3">
    <source>
        <dbReference type="EMBL" id="MBF9236994.1"/>
    </source>
</evidence>
<keyword evidence="1" id="KW-1133">Transmembrane helix</keyword>
<organism evidence="3 4">
    <name type="scientific">Hymenobacter jeongseonensis</name>
    <dbReference type="NCBI Taxonomy" id="2791027"/>
    <lineage>
        <taxon>Bacteria</taxon>
        <taxon>Pseudomonadati</taxon>
        <taxon>Bacteroidota</taxon>
        <taxon>Cytophagia</taxon>
        <taxon>Cytophagales</taxon>
        <taxon>Hymenobacteraceae</taxon>
        <taxon>Hymenobacter</taxon>
    </lineage>
</organism>
<name>A0ABS0IF58_9BACT</name>
<feature type="transmembrane region" description="Helical" evidence="1">
    <location>
        <begin position="77"/>
        <end position="96"/>
    </location>
</feature>
<feature type="signal peptide" evidence="2">
    <location>
        <begin position="1"/>
        <end position="23"/>
    </location>
</feature>
<sequence length="137" mass="14609">MFIRATFLSVLFCGVLFTSAAQTASYTKADTARAVRALFDQRRSSARALTAVGGTAMGISAVAAIGGASTDDGLVRAFLFGNAVLLSAVGVPLYLVGRKHHKEVTLAQETAIMAAYEQGQRLPPLVIQRLKRRHFAL</sequence>
<keyword evidence="2" id="KW-0732">Signal</keyword>
<feature type="chain" id="PRO_5045561134" evidence="2">
    <location>
        <begin position="24"/>
        <end position="137"/>
    </location>
</feature>
<keyword evidence="1" id="KW-0812">Transmembrane</keyword>
<keyword evidence="4" id="KW-1185">Reference proteome</keyword>